<dbReference type="eggNOG" id="ENOG502TBY1">
    <property type="taxonomic scope" value="Eukaryota"/>
</dbReference>
<accession>A0A9J7I965</accession>
<name>A0A9J7I965_MUSDO</name>
<evidence type="ECO:0000313" key="3">
    <source>
        <dbReference type="RefSeq" id="XP_005190998.2"/>
    </source>
</evidence>
<evidence type="ECO:0000256" key="1">
    <source>
        <dbReference type="SAM" id="SignalP"/>
    </source>
</evidence>
<reference evidence="3" key="1">
    <citation type="submission" date="2025-08" db="UniProtKB">
        <authorList>
            <consortium name="RefSeq"/>
        </authorList>
    </citation>
    <scope>IDENTIFICATION</scope>
    <source>
        <strain evidence="3">Aabys</strain>
        <tissue evidence="3">Whole body</tissue>
    </source>
</reference>
<gene>
    <name evidence="3" type="primary">LOC101888556</name>
</gene>
<organism evidence="2 3">
    <name type="scientific">Musca domestica</name>
    <name type="common">House fly</name>
    <dbReference type="NCBI Taxonomy" id="7370"/>
    <lineage>
        <taxon>Eukaryota</taxon>
        <taxon>Metazoa</taxon>
        <taxon>Ecdysozoa</taxon>
        <taxon>Arthropoda</taxon>
        <taxon>Hexapoda</taxon>
        <taxon>Insecta</taxon>
        <taxon>Pterygota</taxon>
        <taxon>Neoptera</taxon>
        <taxon>Endopterygota</taxon>
        <taxon>Diptera</taxon>
        <taxon>Brachycera</taxon>
        <taxon>Muscomorpha</taxon>
        <taxon>Muscoidea</taxon>
        <taxon>Muscidae</taxon>
        <taxon>Musca</taxon>
    </lineage>
</organism>
<sequence>MFLKIIFTFTIILVAAKAQQNTGLINYYNTQNSSFIRNDEYIEVVRQQNDFHIWYYSLQIESFRDVYLNRINAIGVQQKLLVGEISRANEMLMPLTVLSDFSRECVEKYKNLIPSETAAESEVERCMLTGRGQLNSLINSMVSTNQTLSTYYVGTFEKGVTNCRSKFNASNPLNYVQCLADVVSASNVYTVDNQRTFSAQLELAKGSANVYVKQAHECSFSVQNSTISNIRSAANLIDLCLNETVDENPDCEGYCEEVLIIPASMIDPNGTKMANPFFGRNETGECLTFDIWDL</sequence>
<feature type="signal peptide" evidence="1">
    <location>
        <begin position="1"/>
        <end position="18"/>
    </location>
</feature>
<keyword evidence="2" id="KW-1185">Reference proteome</keyword>
<keyword evidence="1" id="KW-0732">Signal</keyword>
<protein>
    <submittedName>
        <fullName evidence="3">Uncharacterized protein LOC101888556</fullName>
    </submittedName>
</protein>
<dbReference type="RefSeq" id="XP_005190998.2">
    <property type="nucleotide sequence ID" value="XM_005190941.4"/>
</dbReference>
<dbReference type="GeneID" id="101888556"/>
<dbReference type="Proteomes" id="UP001652621">
    <property type="component" value="Unplaced"/>
</dbReference>
<dbReference type="VEuPathDB" id="VectorBase:MDOA009088"/>
<evidence type="ECO:0000313" key="2">
    <source>
        <dbReference type="Proteomes" id="UP001652621"/>
    </source>
</evidence>
<feature type="chain" id="PRO_5046961842" evidence="1">
    <location>
        <begin position="19"/>
        <end position="294"/>
    </location>
</feature>
<proteinExistence type="predicted"/>
<dbReference type="VEuPathDB" id="VectorBase:MDOMA2_019670"/>
<dbReference type="OrthoDB" id="7999179at2759"/>